<name>A0ABN9DVF6_9NEOB</name>
<feature type="non-terminal residue" evidence="3">
    <location>
        <position position="1"/>
    </location>
</feature>
<evidence type="ECO:0000313" key="4">
    <source>
        <dbReference type="Proteomes" id="UP001162483"/>
    </source>
</evidence>
<dbReference type="EMBL" id="CATNWA010014738">
    <property type="protein sequence ID" value="CAI9575362.1"/>
    <property type="molecule type" value="Genomic_DNA"/>
</dbReference>
<keyword evidence="4" id="KW-1185">Reference proteome</keyword>
<evidence type="ECO:0000256" key="1">
    <source>
        <dbReference type="SAM" id="Phobius"/>
    </source>
</evidence>
<feature type="domain" description="Ig-like" evidence="2">
    <location>
        <begin position="1"/>
        <end position="47"/>
    </location>
</feature>
<feature type="transmembrane region" description="Helical" evidence="1">
    <location>
        <begin position="64"/>
        <end position="85"/>
    </location>
</feature>
<accession>A0ABN9DVF6</accession>
<dbReference type="PROSITE" id="PS50835">
    <property type="entry name" value="IG_LIKE"/>
    <property type="match status" value="1"/>
</dbReference>
<gene>
    <name evidence="3" type="ORF">SPARVUS_LOCUS8179365</name>
</gene>
<dbReference type="InterPro" id="IPR007110">
    <property type="entry name" value="Ig-like_dom"/>
</dbReference>
<dbReference type="Proteomes" id="UP001162483">
    <property type="component" value="Unassembled WGS sequence"/>
</dbReference>
<comment type="caution">
    <text evidence="3">The sequence shown here is derived from an EMBL/GenBank/DDBJ whole genome shotgun (WGS) entry which is preliminary data.</text>
</comment>
<keyword evidence="1" id="KW-0812">Transmembrane</keyword>
<protein>
    <recommendedName>
        <fullName evidence="2">Ig-like domain-containing protein</fullName>
    </recommendedName>
</protein>
<organism evidence="3 4">
    <name type="scientific">Staurois parvus</name>
    <dbReference type="NCBI Taxonomy" id="386267"/>
    <lineage>
        <taxon>Eukaryota</taxon>
        <taxon>Metazoa</taxon>
        <taxon>Chordata</taxon>
        <taxon>Craniata</taxon>
        <taxon>Vertebrata</taxon>
        <taxon>Euteleostomi</taxon>
        <taxon>Amphibia</taxon>
        <taxon>Batrachia</taxon>
        <taxon>Anura</taxon>
        <taxon>Neobatrachia</taxon>
        <taxon>Ranoidea</taxon>
        <taxon>Ranidae</taxon>
        <taxon>Staurois</taxon>
    </lineage>
</organism>
<reference evidence="3" key="1">
    <citation type="submission" date="2023-05" db="EMBL/GenBank/DDBJ databases">
        <authorList>
            <person name="Stuckert A."/>
        </authorList>
    </citation>
    <scope>NUCLEOTIDE SEQUENCE</scope>
</reference>
<sequence length="199" mass="22360">WIKDGDILINKSEQILVLDSDGDKSGSYSCIAHNTAGSSTSTEMDFTDNPSNSNLAEDRANLPLILGVLAGVILLLFLVMIVFFYTRGKRKPTAPLSPIHGEIRSDFPNIRDQDKTLVQEHQYGNIHMKPKVHPRSLRSPYSSRVSREQSYAIYSNEEFIQAETDIEYSTIAHPSNGRRQDVIDDDSYGENVNYASIKH</sequence>
<evidence type="ECO:0000313" key="3">
    <source>
        <dbReference type="EMBL" id="CAI9575362.1"/>
    </source>
</evidence>
<keyword evidence="1" id="KW-1133">Transmembrane helix</keyword>
<proteinExistence type="predicted"/>
<keyword evidence="1" id="KW-0472">Membrane</keyword>
<evidence type="ECO:0000259" key="2">
    <source>
        <dbReference type="PROSITE" id="PS50835"/>
    </source>
</evidence>